<keyword evidence="3" id="KW-0418">Kinase</keyword>
<dbReference type="Pfam" id="PF07804">
    <property type="entry name" value="HipA_C"/>
    <property type="match status" value="1"/>
</dbReference>
<protein>
    <submittedName>
        <fullName evidence="6">Type II toxin-antitoxin system HipA family toxin</fullName>
    </submittedName>
</protein>
<dbReference type="AlphaFoldDB" id="A0AAU7P0F9"/>
<evidence type="ECO:0000256" key="3">
    <source>
        <dbReference type="ARBA" id="ARBA00022777"/>
    </source>
</evidence>
<dbReference type="NCBIfam" id="TIGR03071">
    <property type="entry name" value="couple_hipA"/>
    <property type="match status" value="1"/>
</dbReference>
<feature type="domain" description="HipA-like C-terminal" evidence="4">
    <location>
        <begin position="145"/>
        <end position="374"/>
    </location>
</feature>
<dbReference type="GO" id="GO:0004674">
    <property type="term" value="F:protein serine/threonine kinase activity"/>
    <property type="evidence" value="ECO:0007669"/>
    <property type="project" value="TreeGrafter"/>
</dbReference>
<feature type="domain" description="HipA N-terminal subdomain 1" evidence="5">
    <location>
        <begin position="3"/>
        <end position="106"/>
    </location>
</feature>
<proteinExistence type="inferred from homology"/>
<evidence type="ECO:0000259" key="4">
    <source>
        <dbReference type="Pfam" id="PF07804"/>
    </source>
</evidence>
<dbReference type="KEGG" id="mech:Q9L42_020700"/>
<reference evidence="6 7" key="1">
    <citation type="journal article" date="2024" name="Microbiology">
        <title>Methylomarinum rosea sp. nov., a novel halophilic methanotrophic bacterium from the hypersaline Lake Elton.</title>
        <authorList>
            <person name="Suleimanov R.Z."/>
            <person name="Oshkin I.Y."/>
            <person name="Danilova O.V."/>
            <person name="Suzina N.E."/>
            <person name="Dedysh S.N."/>
        </authorList>
    </citation>
    <scope>NUCLEOTIDE SEQUENCE [LARGE SCALE GENOMIC DNA]</scope>
    <source>
        <strain evidence="6 7">Ch1-1</strain>
        <plasmid evidence="7">unnamed2</plasmid>
    </source>
</reference>
<comment type="similarity">
    <text evidence="1">Belongs to the HipA Ser/Thr kinase family.</text>
</comment>
<organism evidence="6 7">
    <name type="scientific">Methylomarinum roseum</name>
    <dbReference type="NCBI Taxonomy" id="3067653"/>
    <lineage>
        <taxon>Bacteria</taxon>
        <taxon>Pseudomonadati</taxon>
        <taxon>Pseudomonadota</taxon>
        <taxon>Gammaproteobacteria</taxon>
        <taxon>Methylococcales</taxon>
        <taxon>Methylococcaceae</taxon>
        <taxon>Methylomarinum</taxon>
    </lineage>
</organism>
<name>A0AAU7P0F9_9GAMM</name>
<evidence type="ECO:0000313" key="6">
    <source>
        <dbReference type="EMBL" id="XBS22732.1"/>
    </source>
</evidence>
<evidence type="ECO:0000313" key="7">
    <source>
        <dbReference type="Proteomes" id="UP001225378"/>
    </source>
</evidence>
<accession>A0AAU7P0F9</accession>
<evidence type="ECO:0000256" key="1">
    <source>
        <dbReference type="ARBA" id="ARBA00010164"/>
    </source>
</evidence>
<dbReference type="GO" id="GO:0005829">
    <property type="term" value="C:cytosol"/>
    <property type="evidence" value="ECO:0007669"/>
    <property type="project" value="TreeGrafter"/>
</dbReference>
<dbReference type="RefSeq" id="WP_305910578.1">
    <property type="nucleotide sequence ID" value="NZ_CP157744.1"/>
</dbReference>
<keyword evidence="6" id="KW-0614">Plasmid</keyword>
<evidence type="ECO:0000256" key="2">
    <source>
        <dbReference type="ARBA" id="ARBA00022679"/>
    </source>
</evidence>
<evidence type="ECO:0000259" key="5">
    <source>
        <dbReference type="Pfam" id="PF13657"/>
    </source>
</evidence>
<dbReference type="EMBL" id="CP157744">
    <property type="protein sequence ID" value="XBS22732.1"/>
    <property type="molecule type" value="Genomic_DNA"/>
</dbReference>
<dbReference type="InterPro" id="IPR052028">
    <property type="entry name" value="HipA_Ser/Thr_kinase"/>
</dbReference>
<keyword evidence="2" id="KW-0808">Transferase</keyword>
<dbReference type="Proteomes" id="UP001225378">
    <property type="component" value="Plasmid unnamed2"/>
</dbReference>
<dbReference type="InterPro" id="IPR017508">
    <property type="entry name" value="HipA_N1"/>
</dbReference>
<sequence length="421" mass="47631">MQLNVFVNNKKIGLLKEIEPDPGSKNPIPRIQFEYLENVDINEQISLLMPVSQKQYIYHELPPVFDMILPEGQRRASILQMAKITRVDDMGLLSLVGHNTIGRVQICSGENIGSIPKINLDDLETCENGFQLFEELLIKSGFRSGISGVQPKALASKTSCEQQHRTLTTATHIIKSFDPDEFPWLTVNEYFCLKAAKKAGIDVPDFILSEDGTLLGVKRFDQTDNEAESHCYRYGFEEIVALLGGKSSTKYNGTIEEIINCIDDHIDITESLPALKSIFKQTVFNTLIRNGDAHLKNYGLLYGQGKVFLSPAYDLVCTQAYINNDIPALALEYENYTKRWWSKEELAAFGARHCYIKKKEVEQVYAEVVDAMTSTLDEIRQYIAGHEEFTEIGQKMIDIWQSSIHDLGLDQDEEESPGMKL</sequence>
<dbReference type="PANTHER" id="PTHR37419">
    <property type="entry name" value="SERINE/THREONINE-PROTEIN KINASE TOXIN HIPA"/>
    <property type="match status" value="1"/>
</dbReference>
<gene>
    <name evidence="6" type="ORF">Q9L42_020700</name>
</gene>
<dbReference type="InterPro" id="IPR012893">
    <property type="entry name" value="HipA-like_C"/>
</dbReference>
<geneLocation type="plasmid" evidence="6 7">
    <name>unnamed2</name>
</geneLocation>
<dbReference type="PANTHER" id="PTHR37419:SF1">
    <property type="entry name" value="SERINE_THREONINE-PROTEIN KINASE TOXIN HIPA"/>
    <property type="match status" value="1"/>
</dbReference>
<dbReference type="Pfam" id="PF13657">
    <property type="entry name" value="Couple_hipA"/>
    <property type="match status" value="1"/>
</dbReference>
<dbReference type="Gene3D" id="1.10.1070.20">
    <property type="match status" value="1"/>
</dbReference>
<keyword evidence="7" id="KW-1185">Reference proteome</keyword>